<gene>
    <name evidence="2" type="ORF">SYV04_06805</name>
</gene>
<dbReference type="PROSITE" id="PS50056">
    <property type="entry name" value="TYR_PHOSPHATASE_2"/>
    <property type="match status" value="1"/>
</dbReference>
<dbReference type="EMBL" id="JAXIVS010000002">
    <property type="protein sequence ID" value="MDY7226085.1"/>
    <property type="molecule type" value="Genomic_DNA"/>
</dbReference>
<dbReference type="PANTHER" id="PTHR47216">
    <property type="match status" value="1"/>
</dbReference>
<evidence type="ECO:0000313" key="2">
    <source>
        <dbReference type="EMBL" id="MDY7226085.1"/>
    </source>
</evidence>
<dbReference type="SUPFAM" id="SSF52799">
    <property type="entry name" value="(Phosphotyrosine protein) phosphatases II"/>
    <property type="match status" value="1"/>
</dbReference>
<keyword evidence="3" id="KW-1185">Reference proteome</keyword>
<dbReference type="PANTHER" id="PTHR47216:SF4">
    <property type="entry name" value="OS01G0859400 PROTEIN"/>
    <property type="match status" value="1"/>
</dbReference>
<dbReference type="Pfam" id="PF22785">
    <property type="entry name" value="Tc-R-P"/>
    <property type="match status" value="1"/>
</dbReference>
<sequence>MSVSLLREVHHVPGVRGFVRKQVLRSVARVIEWTTKLPGRGMNISRVNDWLWVGGSVARSQYRELATQGITAVIDMRGERCDDAAALSVLGIELLHLPVTDRYPPSVEQLMKGVEWAMPRVKAGGRLYAHCEHGVGRGPLMGLAVMVALGAEAPEAYRALRKARWQSTLNDRQLNGLADFVTAWTARGTAAGGKPPSSATGS</sequence>
<feature type="domain" description="Tyrosine specific protein phosphatases" evidence="1">
    <location>
        <begin position="108"/>
        <end position="175"/>
    </location>
</feature>
<proteinExistence type="predicted"/>
<protein>
    <submittedName>
        <fullName evidence="2">Phosphatase</fullName>
    </submittedName>
</protein>
<dbReference type="RefSeq" id="WP_321544806.1">
    <property type="nucleotide sequence ID" value="NZ_JAXIVS010000002.1"/>
</dbReference>
<reference evidence="2 3" key="1">
    <citation type="submission" date="2023-12" db="EMBL/GenBank/DDBJ databases">
        <title>the genome sequence of Hyalangium sp. s54d21.</title>
        <authorList>
            <person name="Zhang X."/>
        </authorList>
    </citation>
    <scope>NUCLEOTIDE SEQUENCE [LARGE SCALE GENOMIC DNA]</scope>
    <source>
        <strain evidence="3">s54d21</strain>
    </source>
</reference>
<evidence type="ECO:0000313" key="3">
    <source>
        <dbReference type="Proteomes" id="UP001291309"/>
    </source>
</evidence>
<dbReference type="Proteomes" id="UP001291309">
    <property type="component" value="Unassembled WGS sequence"/>
</dbReference>
<name>A0ABU5GY18_9BACT</name>
<accession>A0ABU5GY18</accession>
<evidence type="ECO:0000259" key="1">
    <source>
        <dbReference type="PROSITE" id="PS50056"/>
    </source>
</evidence>
<dbReference type="InterPro" id="IPR000387">
    <property type="entry name" value="Tyr_Pase_dom"/>
</dbReference>
<organism evidence="2 3">
    <name type="scientific">Hyalangium rubrum</name>
    <dbReference type="NCBI Taxonomy" id="3103134"/>
    <lineage>
        <taxon>Bacteria</taxon>
        <taxon>Pseudomonadati</taxon>
        <taxon>Myxococcota</taxon>
        <taxon>Myxococcia</taxon>
        <taxon>Myxococcales</taxon>
        <taxon>Cystobacterineae</taxon>
        <taxon>Archangiaceae</taxon>
        <taxon>Hyalangium</taxon>
    </lineage>
</organism>
<dbReference type="Gene3D" id="3.90.190.10">
    <property type="entry name" value="Protein tyrosine phosphatase superfamily"/>
    <property type="match status" value="1"/>
</dbReference>
<comment type="caution">
    <text evidence="2">The sequence shown here is derived from an EMBL/GenBank/DDBJ whole genome shotgun (WGS) entry which is preliminary data.</text>
</comment>
<dbReference type="InterPro" id="IPR029021">
    <property type="entry name" value="Prot-tyrosine_phosphatase-like"/>
</dbReference>